<organism evidence="2 3">
    <name type="scientific">Desulfocapsa sulfexigens (strain DSM 10523 / SB164P1)</name>
    <dbReference type="NCBI Taxonomy" id="1167006"/>
    <lineage>
        <taxon>Bacteria</taxon>
        <taxon>Pseudomonadati</taxon>
        <taxon>Thermodesulfobacteriota</taxon>
        <taxon>Desulfobulbia</taxon>
        <taxon>Desulfobulbales</taxon>
        <taxon>Desulfocapsaceae</taxon>
        <taxon>Desulfocapsa</taxon>
    </lineage>
</organism>
<accession>M1P3H8</accession>
<dbReference type="InterPro" id="IPR052158">
    <property type="entry name" value="INH-QAR"/>
</dbReference>
<dbReference type="GO" id="GO:0003677">
    <property type="term" value="F:DNA binding"/>
    <property type="evidence" value="ECO:0007669"/>
    <property type="project" value="UniProtKB-KW"/>
</dbReference>
<dbReference type="GO" id="GO:0006355">
    <property type="term" value="P:regulation of DNA-templated transcription"/>
    <property type="evidence" value="ECO:0007669"/>
    <property type="project" value="TreeGrafter"/>
</dbReference>
<dbReference type="HOGENOM" id="CLU_000445_44_1_7"/>
<keyword evidence="2" id="KW-0238">DNA-binding</keyword>
<feature type="domain" description="DJ-1/PfpI" evidence="1">
    <location>
        <begin position="5"/>
        <end position="177"/>
    </location>
</feature>
<evidence type="ECO:0000313" key="2">
    <source>
        <dbReference type="EMBL" id="AGF78008.1"/>
    </source>
</evidence>
<protein>
    <submittedName>
        <fullName evidence="2">Amidase and AraC-type DNA-binding HTH domain-containing transcriptional regulator</fullName>
    </submittedName>
</protein>
<dbReference type="InterPro" id="IPR002818">
    <property type="entry name" value="DJ-1/PfpI"/>
</dbReference>
<dbReference type="RefSeq" id="WP_015403699.1">
    <property type="nucleotide sequence ID" value="NC_020304.1"/>
</dbReference>
<dbReference type="eggNOG" id="COG4977">
    <property type="taxonomic scope" value="Bacteria"/>
</dbReference>
<dbReference type="AlphaFoldDB" id="M1P3H8"/>
<dbReference type="Gene3D" id="3.40.50.880">
    <property type="match status" value="1"/>
</dbReference>
<reference evidence="3" key="1">
    <citation type="journal article" date="2013" name="Stand. Genomic Sci.">
        <title>Complete genome sequence of Desulfocapsa sulfexigens, a marine deltaproteobacterium specialized in disproportionating inorganic sulfur compounds.</title>
        <authorList>
            <person name="Finster K.W."/>
            <person name="Kjeldsen K.U."/>
            <person name="Kube M."/>
            <person name="Reinhardt R."/>
            <person name="Mussmann M."/>
            <person name="Amann R."/>
            <person name="Schreiber L."/>
        </authorList>
    </citation>
    <scope>NUCLEOTIDE SEQUENCE [LARGE SCALE GENOMIC DNA]</scope>
    <source>
        <strain evidence="3">DSM 10523 / SB164P1</strain>
    </source>
</reference>
<dbReference type="Pfam" id="PF01965">
    <property type="entry name" value="DJ-1_PfpI"/>
    <property type="match status" value="1"/>
</dbReference>
<dbReference type="SUPFAM" id="SSF52317">
    <property type="entry name" value="Class I glutamine amidotransferase-like"/>
    <property type="match status" value="1"/>
</dbReference>
<dbReference type="CDD" id="cd03139">
    <property type="entry name" value="GATase1_PfpI_2"/>
    <property type="match status" value="1"/>
</dbReference>
<dbReference type="Proteomes" id="UP000011721">
    <property type="component" value="Chromosome"/>
</dbReference>
<gene>
    <name evidence="2" type="ordered locus">UWK_01448</name>
</gene>
<evidence type="ECO:0000259" key="1">
    <source>
        <dbReference type="Pfam" id="PF01965"/>
    </source>
</evidence>
<dbReference type="PANTHER" id="PTHR43130">
    <property type="entry name" value="ARAC-FAMILY TRANSCRIPTIONAL REGULATOR"/>
    <property type="match status" value="1"/>
</dbReference>
<dbReference type="InterPro" id="IPR029062">
    <property type="entry name" value="Class_I_gatase-like"/>
</dbReference>
<dbReference type="PANTHER" id="PTHR43130:SF14">
    <property type="entry name" value="DJ-1_PFPI DOMAIN-CONTAINING PROTEIN"/>
    <property type="match status" value="1"/>
</dbReference>
<evidence type="ECO:0000313" key="3">
    <source>
        <dbReference type="Proteomes" id="UP000011721"/>
    </source>
</evidence>
<sequence length="211" mass="23171">MKKRLGVYICDNAEVIDWAGPTGVFAVAKRMDPELETFIIADTMAPVMATAGLRVIPKYGLNDNPSMDAFLVPGGIGLRSEIHNKRLINFVKALPEETMLVSVCTGSWVYGVAGLLDGVQATNRKSQDPSELIAPIDRLAQIAPKCIIDRHRVVDTGRIVTGGGITSGIEVGFHLLKRFGYDSNFVKKVAHIMEYEKQLELMQTDLVEINN</sequence>
<name>M1P3H8_DESSD</name>
<dbReference type="EMBL" id="CP003985">
    <property type="protein sequence ID" value="AGF78008.1"/>
    <property type="molecule type" value="Genomic_DNA"/>
</dbReference>
<dbReference type="KEGG" id="dsf:UWK_01448"/>
<keyword evidence="3" id="KW-1185">Reference proteome</keyword>
<dbReference type="STRING" id="1167006.UWK_01448"/>
<proteinExistence type="predicted"/>